<proteinExistence type="predicted"/>
<keyword evidence="3" id="KW-1185">Reference proteome</keyword>
<sequence length="67" mass="7385">MIAKARPGGEIVLDFYPMRGLWTQFHANTATANQMDGSRASAQTNRKERRMADVHVSGGLRAAKLAR</sequence>
<dbReference type="AlphaFoldDB" id="A0A7G9SEV7"/>
<evidence type="ECO:0000256" key="1">
    <source>
        <dbReference type="SAM" id="MobiDB-lite"/>
    </source>
</evidence>
<evidence type="ECO:0000313" key="3">
    <source>
        <dbReference type="Proteomes" id="UP000515971"/>
    </source>
</evidence>
<dbReference type="Proteomes" id="UP000515971">
    <property type="component" value="Chromosome"/>
</dbReference>
<gene>
    <name evidence="2" type="ORF">H9L13_06495</name>
</gene>
<reference evidence="2 3" key="1">
    <citation type="submission" date="2020-08" db="EMBL/GenBank/DDBJ databases">
        <title>Genome sequence of Sphingomonas lutea KCTC 23642T.</title>
        <authorList>
            <person name="Hyun D.-W."/>
            <person name="Bae J.-W."/>
        </authorList>
    </citation>
    <scope>NUCLEOTIDE SEQUENCE [LARGE SCALE GENOMIC DNA]</scope>
    <source>
        <strain evidence="2 3">KCTC 23642</strain>
    </source>
</reference>
<dbReference type="RefSeq" id="WP_187536974.1">
    <property type="nucleotide sequence ID" value="NZ_BAABJT010000001.1"/>
</dbReference>
<accession>A0A7G9SEV7</accession>
<protein>
    <submittedName>
        <fullName evidence="2">Uncharacterized protein</fullName>
    </submittedName>
</protein>
<dbReference type="KEGG" id="slut:H9L13_06495"/>
<evidence type="ECO:0000313" key="2">
    <source>
        <dbReference type="EMBL" id="QNN66382.1"/>
    </source>
</evidence>
<feature type="compositionally biased region" description="Polar residues" evidence="1">
    <location>
        <begin position="33"/>
        <end position="44"/>
    </location>
</feature>
<feature type="region of interest" description="Disordered" evidence="1">
    <location>
        <begin position="33"/>
        <end position="53"/>
    </location>
</feature>
<organism evidence="2 3">
    <name type="scientific">Sphingomonas lutea</name>
    <dbReference type="NCBI Taxonomy" id="1045317"/>
    <lineage>
        <taxon>Bacteria</taxon>
        <taxon>Pseudomonadati</taxon>
        <taxon>Pseudomonadota</taxon>
        <taxon>Alphaproteobacteria</taxon>
        <taxon>Sphingomonadales</taxon>
        <taxon>Sphingomonadaceae</taxon>
        <taxon>Sphingomonas</taxon>
    </lineage>
</organism>
<dbReference type="EMBL" id="CP060718">
    <property type="protein sequence ID" value="QNN66382.1"/>
    <property type="molecule type" value="Genomic_DNA"/>
</dbReference>
<name>A0A7G9SEV7_9SPHN</name>